<dbReference type="GO" id="GO:0005764">
    <property type="term" value="C:lysosome"/>
    <property type="evidence" value="ECO:0007669"/>
    <property type="project" value="UniProtKB-SubCell"/>
</dbReference>
<dbReference type="GO" id="GO:0031080">
    <property type="term" value="C:nuclear pore outer ring"/>
    <property type="evidence" value="ECO:0007669"/>
    <property type="project" value="TreeGrafter"/>
</dbReference>
<dbReference type="GO" id="GO:0005198">
    <property type="term" value="F:structural molecule activity"/>
    <property type="evidence" value="ECO:0007669"/>
    <property type="project" value="InterPro"/>
</dbReference>
<keyword evidence="9" id="KW-0653">Protein transport</keyword>
<name>A0A6P8Z2C5_THRPL</name>
<keyword evidence="14" id="KW-1185">Reference proteome</keyword>
<dbReference type="FunCoup" id="A0A6P8Z2C5">
    <property type="interactions" value="2078"/>
</dbReference>
<dbReference type="PROSITE" id="PS50082">
    <property type="entry name" value="WD_REPEATS_2"/>
    <property type="match status" value="2"/>
</dbReference>
<keyword evidence="4" id="KW-0813">Transport</keyword>
<evidence type="ECO:0000256" key="13">
    <source>
        <dbReference type="PROSITE-ProRule" id="PRU00221"/>
    </source>
</evidence>
<dbReference type="CTD" id="35762"/>
<evidence type="ECO:0000256" key="6">
    <source>
        <dbReference type="ARBA" id="ARBA00022618"/>
    </source>
</evidence>
<feature type="repeat" description="WD" evidence="13">
    <location>
        <begin position="273"/>
        <end position="305"/>
    </location>
</feature>
<evidence type="ECO:0000313" key="14">
    <source>
        <dbReference type="Proteomes" id="UP000515158"/>
    </source>
</evidence>
<dbReference type="PANTHER" id="PTHR11024">
    <property type="entry name" value="NUCLEAR PORE COMPLEX PROTEIN SEC13 / SEH1 FAMILY MEMBER"/>
    <property type="match status" value="1"/>
</dbReference>
<evidence type="ECO:0000313" key="15">
    <source>
        <dbReference type="RefSeq" id="XP_034246638.1"/>
    </source>
</evidence>
<keyword evidence="7" id="KW-0677">Repeat</keyword>
<evidence type="ECO:0000256" key="12">
    <source>
        <dbReference type="ARBA" id="ARBA00023306"/>
    </source>
</evidence>
<sequence length="432" mass="47815">MFEAHSINAEHKDLIHDVAYDYYGQRMATCSSDQSVKVWDQDEQKNWILSASWKAHSGSVWKVTWAHPEFGQVLATCSFDRTAAIWEEIIGETPPQGERGLKTWIRRTNLVDSRTSVTDVKFGPKSLGLQLATCSTDGVIRIYEAPDVMNLSQWTLQFEVQCKLPCSCLTWSHSFSRLHPPMIAVGSDDPNPLNGSKVAIFEYSENSRRWTKTESLQSIGVTEPVHDIAFAPNLGRSFHLLAIATKDVRIVTLGSPPEGSSQRFNVQLTAQPEDNLSGTVWRVSWNILGTILASSGDDGCVRLWKANYMNSWKCIAELRGDGTLAKSDSSTSSMPTMSQVAAPNQSSTNRYNYMKLGAITNPTQVPKGSAAIPTSKWQPIGRFQRKTWIGSDYGSYGSPPPLEKPSKVLCSKNHRLFSPPGAGILSEHDSES</sequence>
<dbReference type="GeneID" id="117648292"/>
<evidence type="ECO:0000256" key="4">
    <source>
        <dbReference type="ARBA" id="ARBA00022448"/>
    </source>
</evidence>
<reference evidence="15" key="1">
    <citation type="submission" date="2025-08" db="UniProtKB">
        <authorList>
            <consortium name="RefSeq"/>
        </authorList>
    </citation>
    <scope>IDENTIFICATION</scope>
    <source>
        <tissue evidence="15">Total insect</tissue>
    </source>
</reference>
<dbReference type="InterPro" id="IPR036322">
    <property type="entry name" value="WD40_repeat_dom_sf"/>
</dbReference>
<evidence type="ECO:0000256" key="5">
    <source>
        <dbReference type="ARBA" id="ARBA00022574"/>
    </source>
</evidence>
<dbReference type="GO" id="GO:0035859">
    <property type="term" value="C:Seh1-associated complex"/>
    <property type="evidence" value="ECO:0007669"/>
    <property type="project" value="TreeGrafter"/>
</dbReference>
<dbReference type="KEGG" id="tpal:117648292"/>
<dbReference type="RefSeq" id="XP_034246638.1">
    <property type="nucleotide sequence ID" value="XM_034390747.1"/>
</dbReference>
<keyword evidence="6" id="KW-0132">Cell division</keyword>
<dbReference type="GO" id="GO:0034198">
    <property type="term" value="P:cellular response to amino acid starvation"/>
    <property type="evidence" value="ECO:0007669"/>
    <property type="project" value="TreeGrafter"/>
</dbReference>
<evidence type="ECO:0000256" key="2">
    <source>
        <dbReference type="ARBA" id="ARBA00004371"/>
    </source>
</evidence>
<evidence type="ECO:0000256" key="8">
    <source>
        <dbReference type="ARBA" id="ARBA00022776"/>
    </source>
</evidence>
<dbReference type="InParanoid" id="A0A6P8Z2C5"/>
<evidence type="ECO:0000256" key="7">
    <source>
        <dbReference type="ARBA" id="ARBA00022737"/>
    </source>
</evidence>
<comment type="subcellular location">
    <subcellularLocation>
        <location evidence="2">Lysosome</location>
    </subcellularLocation>
    <subcellularLocation>
        <location evidence="1">Nucleus envelope</location>
    </subcellularLocation>
</comment>
<dbReference type="PRINTS" id="PR00320">
    <property type="entry name" value="GPROTEINBRPT"/>
</dbReference>
<evidence type="ECO:0000256" key="1">
    <source>
        <dbReference type="ARBA" id="ARBA00004259"/>
    </source>
</evidence>
<evidence type="ECO:0000256" key="3">
    <source>
        <dbReference type="ARBA" id="ARBA00010102"/>
    </source>
</evidence>
<dbReference type="GO" id="GO:1904263">
    <property type="term" value="P:positive regulation of TORC1 signaling"/>
    <property type="evidence" value="ECO:0007669"/>
    <property type="project" value="TreeGrafter"/>
</dbReference>
<dbReference type="GO" id="GO:0051301">
    <property type="term" value="P:cell division"/>
    <property type="evidence" value="ECO:0007669"/>
    <property type="project" value="UniProtKB-KW"/>
</dbReference>
<dbReference type="InterPro" id="IPR020472">
    <property type="entry name" value="WD40_PAC1"/>
</dbReference>
<dbReference type="Gene3D" id="2.130.10.10">
    <property type="entry name" value="YVTN repeat-like/Quinoprotein amine dehydrogenase"/>
    <property type="match status" value="1"/>
</dbReference>
<proteinExistence type="inferred from homology"/>
<feature type="repeat" description="WD" evidence="13">
    <location>
        <begin position="8"/>
        <end position="40"/>
    </location>
</feature>
<dbReference type="PANTHER" id="PTHR11024:SF3">
    <property type="entry name" value="NUCLEOPORIN SEH1"/>
    <property type="match status" value="1"/>
</dbReference>
<dbReference type="OrthoDB" id="364224at2759"/>
<gene>
    <name evidence="15" type="primary">LOC117648292</name>
</gene>
<evidence type="ECO:0000256" key="11">
    <source>
        <dbReference type="ARBA" id="ARBA00023242"/>
    </source>
</evidence>
<keyword evidence="8" id="KW-0498">Mitosis</keyword>
<keyword evidence="10" id="KW-0458">Lysosome</keyword>
<keyword evidence="11" id="KW-0539">Nucleus</keyword>
<dbReference type="InterPro" id="IPR001680">
    <property type="entry name" value="WD40_rpt"/>
</dbReference>
<evidence type="ECO:0000256" key="9">
    <source>
        <dbReference type="ARBA" id="ARBA00022927"/>
    </source>
</evidence>
<dbReference type="FunFam" id="2.130.10.10:FF:000063">
    <property type="entry name" value="SEH1 like nucleoporin"/>
    <property type="match status" value="1"/>
</dbReference>
<dbReference type="Pfam" id="PF00400">
    <property type="entry name" value="WD40"/>
    <property type="match status" value="4"/>
</dbReference>
<keyword evidence="12" id="KW-0131">Cell cycle</keyword>
<comment type="similarity">
    <text evidence="3">Belongs to the WD repeat SEC13 family.</text>
</comment>
<accession>A0A6P8Z2C5</accession>
<dbReference type="GO" id="GO:0015031">
    <property type="term" value="P:protein transport"/>
    <property type="evidence" value="ECO:0007669"/>
    <property type="project" value="UniProtKB-KW"/>
</dbReference>
<dbReference type="AlphaFoldDB" id="A0A6P8Z2C5"/>
<dbReference type="Proteomes" id="UP000515158">
    <property type="component" value="Unplaced"/>
</dbReference>
<dbReference type="InterPro" id="IPR015943">
    <property type="entry name" value="WD40/YVTN_repeat-like_dom_sf"/>
</dbReference>
<evidence type="ECO:0000256" key="10">
    <source>
        <dbReference type="ARBA" id="ARBA00023228"/>
    </source>
</evidence>
<dbReference type="SMART" id="SM00320">
    <property type="entry name" value="WD40"/>
    <property type="match status" value="4"/>
</dbReference>
<dbReference type="InterPro" id="IPR037363">
    <property type="entry name" value="Sec13/Seh1_fam"/>
</dbReference>
<organism evidence="15">
    <name type="scientific">Thrips palmi</name>
    <name type="common">Melon thrips</name>
    <dbReference type="NCBI Taxonomy" id="161013"/>
    <lineage>
        <taxon>Eukaryota</taxon>
        <taxon>Metazoa</taxon>
        <taxon>Ecdysozoa</taxon>
        <taxon>Arthropoda</taxon>
        <taxon>Hexapoda</taxon>
        <taxon>Insecta</taxon>
        <taxon>Pterygota</taxon>
        <taxon>Neoptera</taxon>
        <taxon>Paraneoptera</taxon>
        <taxon>Thysanoptera</taxon>
        <taxon>Terebrantia</taxon>
        <taxon>Thripoidea</taxon>
        <taxon>Thripidae</taxon>
        <taxon>Thrips</taxon>
    </lineage>
</organism>
<keyword evidence="5 13" id="KW-0853">WD repeat</keyword>
<dbReference type="PROSITE" id="PS50294">
    <property type="entry name" value="WD_REPEATS_REGION"/>
    <property type="match status" value="1"/>
</dbReference>
<dbReference type="SUPFAM" id="SSF50978">
    <property type="entry name" value="WD40 repeat-like"/>
    <property type="match status" value="1"/>
</dbReference>
<protein>
    <submittedName>
        <fullName evidence="15">Nucleoporin SEH1</fullName>
    </submittedName>
</protein>